<organism evidence="2 3">
    <name type="scientific">Striga hermonthica</name>
    <name type="common">Purple witchweed</name>
    <name type="synonym">Buchnera hermonthica</name>
    <dbReference type="NCBI Taxonomy" id="68872"/>
    <lineage>
        <taxon>Eukaryota</taxon>
        <taxon>Viridiplantae</taxon>
        <taxon>Streptophyta</taxon>
        <taxon>Embryophyta</taxon>
        <taxon>Tracheophyta</taxon>
        <taxon>Spermatophyta</taxon>
        <taxon>Magnoliopsida</taxon>
        <taxon>eudicotyledons</taxon>
        <taxon>Gunneridae</taxon>
        <taxon>Pentapetalae</taxon>
        <taxon>asterids</taxon>
        <taxon>lamiids</taxon>
        <taxon>Lamiales</taxon>
        <taxon>Orobanchaceae</taxon>
        <taxon>Buchnereae</taxon>
        <taxon>Striga</taxon>
    </lineage>
</organism>
<comment type="caution">
    <text evidence="2">The sequence shown here is derived from an EMBL/GenBank/DDBJ whole genome shotgun (WGS) entry which is preliminary data.</text>
</comment>
<keyword evidence="3" id="KW-1185">Reference proteome</keyword>
<dbReference type="InterPro" id="IPR025724">
    <property type="entry name" value="GAG-pre-integrase_dom"/>
</dbReference>
<protein>
    <submittedName>
        <fullName evidence="2">Uncharacterized mitochondrial protein AtMg00300</fullName>
    </submittedName>
</protein>
<dbReference type="Proteomes" id="UP001153555">
    <property type="component" value="Unassembled WGS sequence"/>
</dbReference>
<dbReference type="Pfam" id="PF13976">
    <property type="entry name" value="gag_pre-integrs"/>
    <property type="match status" value="1"/>
</dbReference>
<reference evidence="2" key="1">
    <citation type="submission" date="2019-12" db="EMBL/GenBank/DDBJ databases">
        <authorList>
            <person name="Scholes J."/>
        </authorList>
    </citation>
    <scope>NUCLEOTIDE SEQUENCE</scope>
</reference>
<dbReference type="EMBL" id="CACSLK010030875">
    <property type="protein sequence ID" value="CAA0838514.1"/>
    <property type="molecule type" value="Genomic_DNA"/>
</dbReference>
<gene>
    <name evidence="2" type="ORF">SHERM_05122</name>
</gene>
<feature type="non-terminal residue" evidence="2">
    <location>
        <position position="92"/>
    </location>
</feature>
<feature type="domain" description="GAG-pre-integrase" evidence="1">
    <location>
        <begin position="2"/>
        <end position="51"/>
    </location>
</feature>
<sequence>FVSEDSVLNLWHSRLGHAASDVIKRVLVNFEPLLAFNKELEPCAACLQSKSHRLPFNEFVTSYSAPFQLVCTDLWGPSPIKSQGGYSYYMSL</sequence>
<dbReference type="AlphaFoldDB" id="A0A9N7NT38"/>
<feature type="non-terminal residue" evidence="2">
    <location>
        <position position="1"/>
    </location>
</feature>
<evidence type="ECO:0000259" key="1">
    <source>
        <dbReference type="Pfam" id="PF13976"/>
    </source>
</evidence>
<proteinExistence type="predicted"/>
<accession>A0A9N7NT38</accession>
<evidence type="ECO:0000313" key="2">
    <source>
        <dbReference type="EMBL" id="CAA0838514.1"/>
    </source>
</evidence>
<dbReference type="OrthoDB" id="1436019at2759"/>
<name>A0A9N7NT38_STRHE</name>
<evidence type="ECO:0000313" key="3">
    <source>
        <dbReference type="Proteomes" id="UP001153555"/>
    </source>
</evidence>